<feature type="compositionally biased region" description="Low complexity" evidence="1">
    <location>
        <begin position="160"/>
        <end position="175"/>
    </location>
</feature>
<name>A0ABP7Z2U2_9ACTN</name>
<sequence length="200" mass="21084">MTPTDPHHRTRTTGEWRGPPLAHDPGKAQRTRGWAAPHRGRRPTAPSRQPRPQRRPPAPKFDKQCRPRPACAPSETQKASTHSTANAGRCRTQSATEVASHTRPRLGAAVRSRGATDARRHRAAPDTPPGRALRAAAPTVSAGACRRAESAAGPGGVRGLGLARRAAAVRPQAAAQTSEAPPVEWPKALDGAGAPGYHPS</sequence>
<dbReference type="Proteomes" id="UP001500266">
    <property type="component" value="Unassembled WGS sequence"/>
</dbReference>
<evidence type="ECO:0000256" key="1">
    <source>
        <dbReference type="SAM" id="MobiDB-lite"/>
    </source>
</evidence>
<reference evidence="3" key="1">
    <citation type="journal article" date="2019" name="Int. J. Syst. Evol. Microbiol.">
        <title>The Global Catalogue of Microorganisms (GCM) 10K type strain sequencing project: providing services to taxonomists for standard genome sequencing and annotation.</title>
        <authorList>
            <consortium name="The Broad Institute Genomics Platform"/>
            <consortium name="The Broad Institute Genome Sequencing Center for Infectious Disease"/>
            <person name="Wu L."/>
            <person name="Ma J."/>
        </authorList>
    </citation>
    <scope>NUCLEOTIDE SEQUENCE [LARGE SCALE GENOMIC DNA]</scope>
    <source>
        <strain evidence="3">JCM 17316</strain>
    </source>
</reference>
<proteinExistence type="predicted"/>
<feature type="region of interest" description="Disordered" evidence="1">
    <location>
        <begin position="1"/>
        <end position="200"/>
    </location>
</feature>
<evidence type="ECO:0000313" key="3">
    <source>
        <dbReference type="Proteomes" id="UP001500266"/>
    </source>
</evidence>
<keyword evidence="3" id="KW-1185">Reference proteome</keyword>
<dbReference type="EMBL" id="BAABDO010000057">
    <property type="protein sequence ID" value="GAA4145608.1"/>
    <property type="molecule type" value="Genomic_DNA"/>
</dbReference>
<accession>A0ABP7Z2U2</accession>
<protein>
    <submittedName>
        <fullName evidence="2">Uncharacterized protein</fullName>
    </submittedName>
</protein>
<feature type="compositionally biased region" description="Polar residues" evidence="1">
    <location>
        <begin position="74"/>
        <end position="99"/>
    </location>
</feature>
<evidence type="ECO:0000313" key="2">
    <source>
        <dbReference type="EMBL" id="GAA4145608.1"/>
    </source>
</evidence>
<organism evidence="2 3">
    <name type="scientific">Actinomadura keratinilytica</name>
    <dbReference type="NCBI Taxonomy" id="547461"/>
    <lineage>
        <taxon>Bacteria</taxon>
        <taxon>Bacillati</taxon>
        <taxon>Actinomycetota</taxon>
        <taxon>Actinomycetes</taxon>
        <taxon>Streptosporangiales</taxon>
        <taxon>Thermomonosporaceae</taxon>
        <taxon>Actinomadura</taxon>
    </lineage>
</organism>
<gene>
    <name evidence="2" type="ORF">GCM10022416_37450</name>
</gene>
<comment type="caution">
    <text evidence="2">The sequence shown here is derived from an EMBL/GenBank/DDBJ whole genome shotgun (WGS) entry which is preliminary data.</text>
</comment>